<proteinExistence type="predicted"/>
<dbReference type="EMBL" id="CABIJS010000177">
    <property type="protein sequence ID" value="VUZ45535.1"/>
    <property type="molecule type" value="Genomic_DNA"/>
</dbReference>
<dbReference type="AlphaFoldDB" id="A0A564YE22"/>
<gene>
    <name evidence="1" type="ORF">WMSIL1_LOCUS5461</name>
</gene>
<organism evidence="1 2">
    <name type="scientific">Hymenolepis diminuta</name>
    <name type="common">Rat tapeworm</name>
    <dbReference type="NCBI Taxonomy" id="6216"/>
    <lineage>
        <taxon>Eukaryota</taxon>
        <taxon>Metazoa</taxon>
        <taxon>Spiralia</taxon>
        <taxon>Lophotrochozoa</taxon>
        <taxon>Platyhelminthes</taxon>
        <taxon>Cestoda</taxon>
        <taxon>Eucestoda</taxon>
        <taxon>Cyclophyllidea</taxon>
        <taxon>Hymenolepididae</taxon>
        <taxon>Hymenolepis</taxon>
    </lineage>
</organism>
<reference evidence="1 2" key="1">
    <citation type="submission" date="2019-07" db="EMBL/GenBank/DDBJ databases">
        <authorList>
            <person name="Jastrzebski P J."/>
            <person name="Paukszto L."/>
            <person name="Jastrzebski P J."/>
        </authorList>
    </citation>
    <scope>NUCLEOTIDE SEQUENCE [LARGE SCALE GENOMIC DNA]</scope>
    <source>
        <strain evidence="1 2">WMS-il1</strain>
    </source>
</reference>
<protein>
    <submittedName>
        <fullName evidence="1">Uncharacterized protein</fullName>
    </submittedName>
</protein>
<keyword evidence="2" id="KW-1185">Reference proteome</keyword>
<accession>A0A564YE22</accession>
<dbReference type="Proteomes" id="UP000321570">
    <property type="component" value="Unassembled WGS sequence"/>
</dbReference>
<evidence type="ECO:0000313" key="1">
    <source>
        <dbReference type="EMBL" id="VUZ45535.1"/>
    </source>
</evidence>
<sequence>MQRFCRYFTRVYNVIEYRGHNKLKPFRKILQFQSWRNNSVINLQLGIIKVRKEGRALEHGPRKIFY</sequence>
<evidence type="ECO:0000313" key="2">
    <source>
        <dbReference type="Proteomes" id="UP000321570"/>
    </source>
</evidence>
<name>A0A564YE22_HYMDI</name>